<evidence type="ECO:0000313" key="13">
    <source>
        <dbReference type="EnsemblMetazoa" id="CLYHEMP007000.1"/>
    </source>
</evidence>
<keyword evidence="14" id="KW-1185">Reference proteome</keyword>
<evidence type="ECO:0000256" key="10">
    <source>
        <dbReference type="ARBA" id="ARBA00023303"/>
    </source>
</evidence>
<dbReference type="Proteomes" id="UP000594262">
    <property type="component" value="Unplaced"/>
</dbReference>
<evidence type="ECO:0000256" key="2">
    <source>
        <dbReference type="ARBA" id="ARBA00022448"/>
    </source>
</evidence>
<keyword evidence="2 11" id="KW-0813">Transport</keyword>
<organism evidence="13 14">
    <name type="scientific">Clytia hemisphaerica</name>
    <dbReference type="NCBI Taxonomy" id="252671"/>
    <lineage>
        <taxon>Eukaryota</taxon>
        <taxon>Metazoa</taxon>
        <taxon>Cnidaria</taxon>
        <taxon>Hydrozoa</taxon>
        <taxon>Hydroidolina</taxon>
        <taxon>Leptothecata</taxon>
        <taxon>Obeliida</taxon>
        <taxon>Clytiidae</taxon>
        <taxon>Clytia</taxon>
    </lineage>
</organism>
<keyword evidence="8 12" id="KW-0472">Membrane</keyword>
<dbReference type="EnsemblMetazoa" id="CLYHEMT007000.1">
    <property type="protein sequence ID" value="CLYHEMP007000.1"/>
    <property type="gene ID" value="CLYHEMG007000"/>
</dbReference>
<accession>A0A7M5VAT0</accession>
<proteinExistence type="inferred from homology"/>
<evidence type="ECO:0000313" key="14">
    <source>
        <dbReference type="Proteomes" id="UP000594262"/>
    </source>
</evidence>
<evidence type="ECO:0000256" key="3">
    <source>
        <dbReference type="ARBA" id="ARBA00022461"/>
    </source>
</evidence>
<evidence type="ECO:0000256" key="12">
    <source>
        <dbReference type="SAM" id="Phobius"/>
    </source>
</evidence>
<keyword evidence="6" id="KW-0915">Sodium</keyword>
<evidence type="ECO:0000256" key="11">
    <source>
        <dbReference type="RuleBase" id="RU000679"/>
    </source>
</evidence>
<keyword evidence="3 11" id="KW-0894">Sodium channel</keyword>
<evidence type="ECO:0000256" key="1">
    <source>
        <dbReference type="ARBA" id="ARBA00004141"/>
    </source>
</evidence>
<keyword evidence="5 12" id="KW-1133">Transmembrane helix</keyword>
<evidence type="ECO:0000256" key="7">
    <source>
        <dbReference type="ARBA" id="ARBA00023065"/>
    </source>
</evidence>
<evidence type="ECO:0000256" key="6">
    <source>
        <dbReference type="ARBA" id="ARBA00023053"/>
    </source>
</evidence>
<evidence type="ECO:0000256" key="8">
    <source>
        <dbReference type="ARBA" id="ARBA00023136"/>
    </source>
</evidence>
<dbReference type="OrthoDB" id="6021021at2759"/>
<reference evidence="13" key="1">
    <citation type="submission" date="2021-01" db="UniProtKB">
        <authorList>
            <consortium name="EnsemblMetazoa"/>
        </authorList>
    </citation>
    <scope>IDENTIFICATION</scope>
</reference>
<feature type="transmembrane region" description="Helical" evidence="12">
    <location>
        <begin position="58"/>
        <end position="79"/>
    </location>
</feature>
<dbReference type="InterPro" id="IPR001873">
    <property type="entry name" value="ENaC"/>
</dbReference>
<dbReference type="PANTHER" id="PTHR11690">
    <property type="entry name" value="AMILORIDE-SENSITIVE SODIUM CHANNEL-RELATED"/>
    <property type="match status" value="1"/>
</dbReference>
<keyword evidence="4 11" id="KW-0812">Transmembrane</keyword>
<evidence type="ECO:0000256" key="5">
    <source>
        <dbReference type="ARBA" id="ARBA00022989"/>
    </source>
</evidence>
<keyword evidence="10 11" id="KW-0407">Ion channel</keyword>
<evidence type="ECO:0000256" key="9">
    <source>
        <dbReference type="ARBA" id="ARBA00023201"/>
    </source>
</evidence>
<sequence>LVFSGYLREIVAMKVQSEMSPYLKIQKERYRLFDRFSNDVTIHGFRYMFDQQHWSRRFLWFLLNTLIFALSFLLFYQIIVDFVQYKTTTTLTTLHDDMGEIQFPTITVCPFNSASQTKLQNIFRSLNMTFDPASHKSIEDPLIKQALAKFVTLKAANITNLYSVAALYQLNYTDMTSGDIPKQFMQTPCLFYGKGCTTEDFKTVYTWFGSSMCFQFNSFRKHTTSRKPATLSPIEGFTLLLDLKLYDDFSFGFPAQGISITISSYGHPYKVFDGTTSFVSRPGDLAYVKLSLKKAIRIPQPFPNGCGVEEYQIIRREYPYTQAMCWMDCILQKVYIKCGCVGYEVQDEVTNGTEICGLKENECYLKTRRNFTKTKREDCWAKCPKQCDEISYQVSLSSGNLGNTGIFNRLSRLKSWNKTTEQARDYVR</sequence>
<name>A0A7M5VAT0_9CNID</name>
<dbReference type="Pfam" id="PF00858">
    <property type="entry name" value="ASC"/>
    <property type="match status" value="1"/>
</dbReference>
<dbReference type="GO" id="GO:0015280">
    <property type="term" value="F:ligand-gated sodium channel activity"/>
    <property type="evidence" value="ECO:0007669"/>
    <property type="project" value="TreeGrafter"/>
</dbReference>
<dbReference type="GO" id="GO:0005886">
    <property type="term" value="C:plasma membrane"/>
    <property type="evidence" value="ECO:0007669"/>
    <property type="project" value="TreeGrafter"/>
</dbReference>
<dbReference type="AlphaFoldDB" id="A0A7M5VAT0"/>
<keyword evidence="7 11" id="KW-0406">Ion transport</keyword>
<evidence type="ECO:0000256" key="4">
    <source>
        <dbReference type="ARBA" id="ARBA00022692"/>
    </source>
</evidence>
<comment type="subcellular location">
    <subcellularLocation>
        <location evidence="1">Membrane</location>
        <topology evidence="1">Multi-pass membrane protein</topology>
    </subcellularLocation>
</comment>
<protein>
    <submittedName>
        <fullName evidence="13">Uncharacterized protein</fullName>
    </submittedName>
</protein>
<dbReference type="Gene3D" id="2.60.470.10">
    <property type="entry name" value="Acid-sensing ion channels like domains"/>
    <property type="match status" value="1"/>
</dbReference>
<comment type="similarity">
    <text evidence="11">Belongs to the amiloride-sensitive sodium channel (TC 1.A.6) family.</text>
</comment>
<keyword evidence="9 11" id="KW-0739">Sodium transport</keyword>